<sequence>MFSLIIGLILLALSFGYESNSLTPNLLVPEIAENISLENIISLTPTPLKLFANDSSNTESASEENENFDNTQNIIPAYNTKSEKYIGEVPSVAVENSPSLVPCSDNPELCDSEVYNLPTLTPSPTPNPTATIEITLTPISPTPKIEPIPTLCPDSEIVCPMYMCLEVHTLEKINGCGCSCNPVIL</sequence>
<evidence type="ECO:0000256" key="1">
    <source>
        <dbReference type="SAM" id="MobiDB-lite"/>
    </source>
</evidence>
<protein>
    <submittedName>
        <fullName evidence="2">Uncharacterized protein</fullName>
    </submittedName>
</protein>
<gene>
    <name evidence="2" type="ORF">A2771_02725</name>
</gene>
<dbReference type="Proteomes" id="UP000176741">
    <property type="component" value="Unassembled WGS sequence"/>
</dbReference>
<comment type="caution">
    <text evidence="2">The sequence shown here is derived from an EMBL/GenBank/DDBJ whole genome shotgun (WGS) entry which is preliminary data.</text>
</comment>
<reference evidence="2 3" key="1">
    <citation type="journal article" date="2016" name="Nat. Commun.">
        <title>Thousands of microbial genomes shed light on interconnected biogeochemical processes in an aquifer system.</title>
        <authorList>
            <person name="Anantharaman K."/>
            <person name="Brown C.T."/>
            <person name="Hug L.A."/>
            <person name="Sharon I."/>
            <person name="Castelle C.J."/>
            <person name="Probst A.J."/>
            <person name="Thomas B.C."/>
            <person name="Singh A."/>
            <person name="Wilkins M.J."/>
            <person name="Karaoz U."/>
            <person name="Brodie E.L."/>
            <person name="Williams K.H."/>
            <person name="Hubbard S.S."/>
            <person name="Banfield J.F."/>
        </authorList>
    </citation>
    <scope>NUCLEOTIDE SEQUENCE [LARGE SCALE GENOMIC DNA]</scope>
</reference>
<proteinExistence type="predicted"/>
<organism evidence="2 3">
    <name type="scientific">Candidatus Woesebacteria bacterium RIFCSPHIGHO2_01_FULL_38_26b</name>
    <dbReference type="NCBI Taxonomy" id="1802491"/>
    <lineage>
        <taxon>Bacteria</taxon>
        <taxon>Candidatus Woeseibacteriota</taxon>
    </lineage>
</organism>
<dbReference type="AlphaFoldDB" id="A0A1F7XYW3"/>
<evidence type="ECO:0000313" key="2">
    <source>
        <dbReference type="EMBL" id="OGM19608.1"/>
    </source>
</evidence>
<evidence type="ECO:0000313" key="3">
    <source>
        <dbReference type="Proteomes" id="UP000176741"/>
    </source>
</evidence>
<accession>A0A1F7XYW3</accession>
<feature type="region of interest" description="Disordered" evidence="1">
    <location>
        <begin position="54"/>
        <end position="73"/>
    </location>
</feature>
<dbReference type="EMBL" id="MGGD01000063">
    <property type="protein sequence ID" value="OGM19608.1"/>
    <property type="molecule type" value="Genomic_DNA"/>
</dbReference>
<name>A0A1F7XYW3_9BACT</name>